<evidence type="ECO:0000313" key="2">
    <source>
        <dbReference type="EMBL" id="MFD1202790.1"/>
    </source>
</evidence>
<feature type="transmembrane region" description="Helical" evidence="1">
    <location>
        <begin position="204"/>
        <end position="224"/>
    </location>
</feature>
<evidence type="ECO:0000313" key="3">
    <source>
        <dbReference type="Proteomes" id="UP001597181"/>
    </source>
</evidence>
<comment type="caution">
    <text evidence="2">The sequence shown here is derived from an EMBL/GenBank/DDBJ whole genome shotgun (WGS) entry which is preliminary data.</text>
</comment>
<keyword evidence="1" id="KW-0812">Transmembrane</keyword>
<evidence type="ECO:0008006" key="4">
    <source>
        <dbReference type="Google" id="ProtNLM"/>
    </source>
</evidence>
<proteinExistence type="predicted"/>
<feature type="transmembrane region" description="Helical" evidence="1">
    <location>
        <begin position="146"/>
        <end position="170"/>
    </location>
</feature>
<evidence type="ECO:0000256" key="1">
    <source>
        <dbReference type="SAM" id="Phobius"/>
    </source>
</evidence>
<feature type="transmembrane region" description="Helical" evidence="1">
    <location>
        <begin position="107"/>
        <end position="134"/>
    </location>
</feature>
<accession>A0ABW3TQ78</accession>
<keyword evidence="1" id="KW-0472">Membrane</keyword>
<reference evidence="3" key="1">
    <citation type="journal article" date="2019" name="Int. J. Syst. Evol. Microbiol.">
        <title>The Global Catalogue of Microorganisms (GCM) 10K type strain sequencing project: providing services to taxonomists for standard genome sequencing and annotation.</title>
        <authorList>
            <consortium name="The Broad Institute Genomics Platform"/>
            <consortium name="The Broad Institute Genome Sequencing Center for Infectious Disease"/>
            <person name="Wu L."/>
            <person name="Ma J."/>
        </authorList>
    </citation>
    <scope>NUCLEOTIDE SEQUENCE [LARGE SCALE GENOMIC DNA]</scope>
    <source>
        <strain evidence="3">CCUG 50213</strain>
    </source>
</reference>
<organism evidence="2 3">
    <name type="scientific">Leucobacter albus</name>
    <dbReference type="NCBI Taxonomy" id="272210"/>
    <lineage>
        <taxon>Bacteria</taxon>
        <taxon>Bacillati</taxon>
        <taxon>Actinomycetota</taxon>
        <taxon>Actinomycetes</taxon>
        <taxon>Micrococcales</taxon>
        <taxon>Microbacteriaceae</taxon>
        <taxon>Leucobacter</taxon>
    </lineage>
</organism>
<protein>
    <recommendedName>
        <fullName evidence="4">DUF1700 domain-containing protein</fullName>
    </recommendedName>
</protein>
<dbReference type="RefSeq" id="WP_343962626.1">
    <property type="nucleotide sequence ID" value="NZ_BAAAKZ010000017.1"/>
</dbReference>
<keyword evidence="3" id="KW-1185">Reference proteome</keyword>
<name>A0ABW3TQ78_9MICO</name>
<dbReference type="Proteomes" id="UP001597181">
    <property type="component" value="Unassembled WGS sequence"/>
</dbReference>
<keyword evidence="1" id="KW-1133">Transmembrane helix</keyword>
<dbReference type="EMBL" id="JBHTLY010000006">
    <property type="protein sequence ID" value="MFD1202790.1"/>
    <property type="molecule type" value="Genomic_DNA"/>
</dbReference>
<sequence>MTTSQPTPHTAESLCASYLAQLDNAIAELPHGLAVELRAGVAEELAGLDLAAVQQRIAALGSPESVARAALDASLGAEFVPRPVSAPAPQVTIVAPQPLPLTETRGYAIAAALAIGGGGLVVPFAGWVVGCALVSTSKLWRTSEKLWAITFPFITVAIAWLVSLLGRVFAEAGSTPATLSLRYADPAPVDPTVNPLLPAFYDSAWSAVFLVAIVVAPLTGVWLLTRLRGRRSAADTRR</sequence>
<gene>
    <name evidence="2" type="ORF">ACFQ3U_12890</name>
</gene>